<feature type="compositionally biased region" description="Polar residues" evidence="1">
    <location>
        <begin position="72"/>
        <end position="88"/>
    </location>
</feature>
<evidence type="ECO:0000313" key="2">
    <source>
        <dbReference type="EMBL" id="TNN70784.1"/>
    </source>
</evidence>
<keyword evidence="3" id="KW-1185">Reference proteome</keyword>
<dbReference type="AlphaFoldDB" id="A0A4Z2I0I2"/>
<comment type="caution">
    <text evidence="2">The sequence shown here is derived from an EMBL/GenBank/DDBJ whole genome shotgun (WGS) entry which is preliminary data.</text>
</comment>
<feature type="compositionally biased region" description="Low complexity" evidence="1">
    <location>
        <begin position="56"/>
        <end position="71"/>
    </location>
</feature>
<feature type="region of interest" description="Disordered" evidence="1">
    <location>
        <begin position="39"/>
        <end position="88"/>
    </location>
</feature>
<name>A0A4Z2I0I2_9TELE</name>
<dbReference type="Proteomes" id="UP000314294">
    <property type="component" value="Unassembled WGS sequence"/>
</dbReference>
<protein>
    <submittedName>
        <fullName evidence="2">Uncharacterized protein</fullName>
    </submittedName>
</protein>
<accession>A0A4Z2I0I2</accession>
<reference evidence="2 3" key="1">
    <citation type="submission" date="2019-03" db="EMBL/GenBank/DDBJ databases">
        <title>First draft genome of Liparis tanakae, snailfish: a comprehensive survey of snailfish specific genes.</title>
        <authorList>
            <person name="Kim W."/>
            <person name="Song I."/>
            <person name="Jeong J.-H."/>
            <person name="Kim D."/>
            <person name="Kim S."/>
            <person name="Ryu S."/>
            <person name="Song J.Y."/>
            <person name="Lee S.K."/>
        </authorList>
    </citation>
    <scope>NUCLEOTIDE SEQUENCE [LARGE SCALE GENOMIC DNA]</scope>
    <source>
        <tissue evidence="2">Muscle</tissue>
    </source>
</reference>
<gene>
    <name evidence="2" type="ORF">EYF80_019067</name>
</gene>
<evidence type="ECO:0000256" key="1">
    <source>
        <dbReference type="SAM" id="MobiDB-lite"/>
    </source>
</evidence>
<proteinExistence type="predicted"/>
<feature type="compositionally biased region" description="Basic and acidic residues" evidence="1">
    <location>
        <begin position="175"/>
        <end position="193"/>
    </location>
</feature>
<feature type="region of interest" description="Disordered" evidence="1">
    <location>
        <begin position="173"/>
        <end position="205"/>
    </location>
</feature>
<sequence>MVGFHLAVLERREDREIFRLYVNHVSGTLYLDVHNSSQESALPWRPPHTSDRSHSSDSQLSSSGSSHCSASRTANPVSMRSTGPLQGDTTHFRELERLFFPTLGPYHVRSHECGHQVNEALVERVGSREEALAVQGLQGSQDLHGRPACVQTPQQLQGEVLWRKVPYVEGGGAVEHTEDRRSGLGPLQRDHRLPSGTAPPLGHGPLVADLMQPDAAVPTAHLE</sequence>
<dbReference type="EMBL" id="SRLO01000159">
    <property type="protein sequence ID" value="TNN70784.1"/>
    <property type="molecule type" value="Genomic_DNA"/>
</dbReference>
<organism evidence="2 3">
    <name type="scientific">Liparis tanakae</name>
    <name type="common">Tanaka's snailfish</name>
    <dbReference type="NCBI Taxonomy" id="230148"/>
    <lineage>
        <taxon>Eukaryota</taxon>
        <taxon>Metazoa</taxon>
        <taxon>Chordata</taxon>
        <taxon>Craniata</taxon>
        <taxon>Vertebrata</taxon>
        <taxon>Euteleostomi</taxon>
        <taxon>Actinopterygii</taxon>
        <taxon>Neopterygii</taxon>
        <taxon>Teleostei</taxon>
        <taxon>Neoteleostei</taxon>
        <taxon>Acanthomorphata</taxon>
        <taxon>Eupercaria</taxon>
        <taxon>Perciformes</taxon>
        <taxon>Cottioidei</taxon>
        <taxon>Cottales</taxon>
        <taxon>Liparidae</taxon>
        <taxon>Liparis</taxon>
    </lineage>
</organism>
<evidence type="ECO:0000313" key="3">
    <source>
        <dbReference type="Proteomes" id="UP000314294"/>
    </source>
</evidence>